<keyword evidence="5" id="KW-1185">Reference proteome</keyword>
<evidence type="ECO:0000313" key="4">
    <source>
        <dbReference type="EMBL" id="ETO19587.1"/>
    </source>
</evidence>
<gene>
    <name evidence="4" type="ORF">RFI_17644</name>
</gene>
<reference evidence="4 5" key="1">
    <citation type="journal article" date="2013" name="Curr. Biol.">
        <title>The Genome of the Foraminiferan Reticulomyxa filosa.</title>
        <authorList>
            <person name="Glockner G."/>
            <person name="Hulsmann N."/>
            <person name="Schleicher M."/>
            <person name="Noegel A.A."/>
            <person name="Eichinger L."/>
            <person name="Gallinger C."/>
            <person name="Pawlowski J."/>
            <person name="Sierra R."/>
            <person name="Euteneuer U."/>
            <person name="Pillet L."/>
            <person name="Moustafa A."/>
            <person name="Platzer M."/>
            <person name="Groth M."/>
            <person name="Szafranski K."/>
            <person name="Schliwa M."/>
        </authorList>
    </citation>
    <scope>NUCLEOTIDE SEQUENCE [LARGE SCALE GENOMIC DNA]</scope>
</reference>
<dbReference type="InterPro" id="IPR008978">
    <property type="entry name" value="HSP20-like_chaperone"/>
</dbReference>
<organism evidence="4 5">
    <name type="scientific">Reticulomyxa filosa</name>
    <dbReference type="NCBI Taxonomy" id="46433"/>
    <lineage>
        <taxon>Eukaryota</taxon>
        <taxon>Sar</taxon>
        <taxon>Rhizaria</taxon>
        <taxon>Retaria</taxon>
        <taxon>Foraminifera</taxon>
        <taxon>Monothalamids</taxon>
        <taxon>Reticulomyxidae</taxon>
        <taxon>Reticulomyxa</taxon>
    </lineage>
</organism>
<dbReference type="PROSITE" id="PS51203">
    <property type="entry name" value="CS"/>
    <property type="match status" value="1"/>
</dbReference>
<protein>
    <recommendedName>
        <fullName evidence="3">CS domain-containing protein</fullName>
    </recommendedName>
</protein>
<sequence>MDASDKVVDISKEELERLEQCFKDREFRDMLAEYVKEISDPQHKLAYEEYLKQVETENQQPKNRKLMKPIPVFCVKVAKFSQTNSDEASPNQVSKLVGDATLSQVKKERPSNCTGDKVHSGLCWQIPYVLGHVRYENKEQTSSNKRKNEEPLADSSNLTSNPISDNENVSETRYEEIFDIAFSGNTIATSTMDTLFKDVVIQTAIEAVESHKGYALDKCRFKVLKNVTCKGSEPALMSVVVTGNENDNDKDKNKDKDKENKRVTKTKDKTQVKESKQNEVMTKETPKHWIVESMDETRLERCWNDPKLELAKKSRCYPKYVFVYVELPRVDDNFSTDIKCNLLDKTTVNHADKCKTLLLSINFQHKSSTMYNDITIELPNYPFVISHANDKISNKKSMKIQWIKSKHELKVILTVSGTNVNTDSNKDDVHNLETSFQNMSLATPPKSSSNKPIINSCVYEFREKLSKMVVKYNVCNIDQTTMSVRFVDSTHVFIHFETEYYIFEKELYLHKEIIPEQSYFNANEYNLLIMLEKKEEGMWERVEAEKLL</sequence>
<dbReference type="Proteomes" id="UP000023152">
    <property type="component" value="Unassembled WGS sequence"/>
</dbReference>
<dbReference type="PANTHER" id="PTHR22997">
    <property type="entry name" value="PIH1 DOMAIN-CONTAINING PROTEIN 1"/>
    <property type="match status" value="1"/>
</dbReference>
<accession>X6N2P7</accession>
<dbReference type="EMBL" id="ASPP01013498">
    <property type="protein sequence ID" value="ETO19587.1"/>
    <property type="molecule type" value="Genomic_DNA"/>
</dbReference>
<evidence type="ECO:0000256" key="2">
    <source>
        <dbReference type="SAM" id="MobiDB-lite"/>
    </source>
</evidence>
<dbReference type="SUPFAM" id="SSF49764">
    <property type="entry name" value="HSP20-like chaperones"/>
    <property type="match status" value="1"/>
</dbReference>
<comment type="similarity">
    <text evidence="1">Belongs to the PIH1 family.</text>
</comment>
<dbReference type="Gene3D" id="2.60.40.790">
    <property type="match status" value="1"/>
</dbReference>
<dbReference type="PANTHER" id="PTHR22997:SF0">
    <property type="entry name" value="PIH1 DOMAIN-CONTAINING PROTEIN 1"/>
    <property type="match status" value="1"/>
</dbReference>
<feature type="domain" description="CS" evidence="3">
    <location>
        <begin position="454"/>
        <end position="543"/>
    </location>
</feature>
<dbReference type="GO" id="GO:0005737">
    <property type="term" value="C:cytoplasm"/>
    <property type="evidence" value="ECO:0007669"/>
    <property type="project" value="TreeGrafter"/>
</dbReference>
<proteinExistence type="inferred from homology"/>
<feature type="region of interest" description="Disordered" evidence="2">
    <location>
        <begin position="137"/>
        <end position="168"/>
    </location>
</feature>
<name>X6N2P7_RETFI</name>
<feature type="compositionally biased region" description="Polar residues" evidence="2">
    <location>
        <begin position="154"/>
        <end position="168"/>
    </location>
</feature>
<dbReference type="Pfam" id="PF08190">
    <property type="entry name" value="PIH1"/>
    <property type="match status" value="2"/>
</dbReference>
<evidence type="ECO:0000259" key="3">
    <source>
        <dbReference type="PROSITE" id="PS51203"/>
    </source>
</evidence>
<dbReference type="OrthoDB" id="5135119at2759"/>
<dbReference type="InterPro" id="IPR050734">
    <property type="entry name" value="PIH1/Kintoun_subfamily"/>
</dbReference>
<evidence type="ECO:0000256" key="1">
    <source>
        <dbReference type="ARBA" id="ARBA00008511"/>
    </source>
</evidence>
<evidence type="ECO:0000313" key="5">
    <source>
        <dbReference type="Proteomes" id="UP000023152"/>
    </source>
</evidence>
<comment type="caution">
    <text evidence="4">The sequence shown here is derived from an EMBL/GenBank/DDBJ whole genome shotgun (WGS) entry which is preliminary data.</text>
</comment>
<feature type="compositionally biased region" description="Basic and acidic residues" evidence="2">
    <location>
        <begin position="247"/>
        <end position="281"/>
    </location>
</feature>
<dbReference type="InterPro" id="IPR012981">
    <property type="entry name" value="PIH1_N"/>
</dbReference>
<dbReference type="AlphaFoldDB" id="X6N2P7"/>
<feature type="region of interest" description="Disordered" evidence="2">
    <location>
        <begin position="240"/>
        <end position="281"/>
    </location>
</feature>
<dbReference type="InterPro" id="IPR007052">
    <property type="entry name" value="CS_dom"/>
</dbReference>